<keyword evidence="9" id="KW-1185">Reference proteome</keyword>
<feature type="binding site" evidence="5">
    <location>
        <position position="63"/>
    </location>
    <ligand>
        <name>substrate</name>
    </ligand>
</feature>
<evidence type="ECO:0000256" key="2">
    <source>
        <dbReference type="ARBA" id="ARBA00023015"/>
    </source>
</evidence>
<evidence type="ECO:0000256" key="3">
    <source>
        <dbReference type="ARBA" id="ARBA00023027"/>
    </source>
</evidence>
<evidence type="ECO:0000256" key="4">
    <source>
        <dbReference type="ARBA" id="ARBA00023163"/>
    </source>
</evidence>
<keyword evidence="5" id="KW-0963">Cytoplasm</keyword>
<sequence length="246" mass="27158">MIELARALARSSYAVAFTGAGVSADSGIPTFRGPGGLWSRYRPEELATPEAFLRDPLLVWEWYKWRQELIYRAAPNPAHIALAKLEKMGIIKSIITQNVDGLHERAGSQTVVELHGNIWRLRCIRCGATMTTERPVDVIPPRCPRCGGLMRPDVVWFGERLPAGEWEKAVDHASRADIMLVVGTSGAVFPAAYLPRLAKDRGAKIAVIDPGDTAFDDIADFRVRERAGEALPKLVEYVEAILRGSL</sequence>
<reference evidence="8 9" key="1">
    <citation type="journal article" date="2011" name="PLoS ONE">
        <title>The complete genome sequence of Thermoproteus tenax: a physiologically versatile member of the Crenarchaeota.</title>
        <authorList>
            <person name="Siebers B."/>
            <person name="Zaparty M."/>
            <person name="Raddatz G."/>
            <person name="Tjaden B."/>
            <person name="Albers S.V."/>
            <person name="Bell S.D."/>
            <person name="Blombach F."/>
            <person name="Kletzin A."/>
            <person name="Kyrpides N."/>
            <person name="Lanz C."/>
            <person name="Plagens A."/>
            <person name="Rampp M."/>
            <person name="Rosinus A."/>
            <person name="von Jan M."/>
            <person name="Makarova K.S."/>
            <person name="Klenk H.P."/>
            <person name="Schuster S.C."/>
            <person name="Hensel R."/>
        </authorList>
    </citation>
    <scope>NUCLEOTIDE SEQUENCE [LARGE SCALE GENOMIC DNA]</scope>
    <source>
        <strain evidence="9">ATCC 35583 / DSM 2078 / JCM 9277 / NBRC 100435 / Kra 1</strain>
    </source>
</reference>
<dbReference type="SUPFAM" id="SSF52467">
    <property type="entry name" value="DHS-like NAD/FAD-binding domain"/>
    <property type="match status" value="1"/>
</dbReference>
<dbReference type="NCBIfam" id="NF040867">
    <property type="entry name" value="prot_deacyl_CobB"/>
    <property type="match status" value="1"/>
</dbReference>
<dbReference type="InterPro" id="IPR026591">
    <property type="entry name" value="Sirtuin_cat_small_dom_sf"/>
</dbReference>
<keyword evidence="5 6" id="KW-0479">Metal-binding</keyword>
<feature type="domain" description="Deacetylase sirtuin-type" evidence="7">
    <location>
        <begin position="1"/>
        <end position="241"/>
    </location>
</feature>
<dbReference type="Gene3D" id="3.30.1600.10">
    <property type="entry name" value="SIR2/SIRT2 'Small Domain"/>
    <property type="match status" value="1"/>
</dbReference>
<dbReference type="HAMAP" id="MF_01121">
    <property type="entry name" value="Sirtuin_ClassIII"/>
    <property type="match status" value="1"/>
</dbReference>
<dbReference type="RefSeq" id="WP_014127810.1">
    <property type="nucleotide sequence ID" value="NC_016070.1"/>
</dbReference>
<evidence type="ECO:0000256" key="1">
    <source>
        <dbReference type="ARBA" id="ARBA00022679"/>
    </source>
</evidence>
<dbReference type="InterPro" id="IPR027546">
    <property type="entry name" value="Sirtuin_class_III"/>
</dbReference>
<dbReference type="InterPro" id="IPR026590">
    <property type="entry name" value="Ssirtuin_cat_dom"/>
</dbReference>
<dbReference type="NCBIfam" id="NF001753">
    <property type="entry name" value="PRK00481.1-3"/>
    <property type="match status" value="1"/>
</dbReference>
<dbReference type="GeneID" id="11262827"/>
<keyword evidence="2 5" id="KW-0805">Transcription regulation</keyword>
<feature type="binding site" evidence="5">
    <location>
        <begin position="183"/>
        <end position="185"/>
    </location>
    <ligand>
        <name>NAD(+)</name>
        <dbReference type="ChEBI" id="CHEBI:57540"/>
    </ligand>
</feature>
<feature type="binding site" evidence="5">
    <location>
        <position position="66"/>
    </location>
    <ligand>
        <name>substrate</name>
    </ligand>
</feature>
<dbReference type="Gene3D" id="3.40.50.1220">
    <property type="entry name" value="TPP-binding domain"/>
    <property type="match status" value="1"/>
</dbReference>
<proteinExistence type="inferred from homology"/>
<feature type="binding site" evidence="5 6">
    <location>
        <position position="143"/>
    </location>
    <ligand>
        <name>Zn(2+)</name>
        <dbReference type="ChEBI" id="CHEBI:29105"/>
    </ligand>
</feature>
<evidence type="ECO:0000256" key="5">
    <source>
        <dbReference type="HAMAP-Rule" id="MF_01121"/>
    </source>
</evidence>
<dbReference type="AlphaFoldDB" id="G4RLW2"/>
<dbReference type="GO" id="GO:0036055">
    <property type="term" value="F:protein-succinyllysine desuccinylase activity"/>
    <property type="evidence" value="ECO:0007669"/>
    <property type="project" value="UniProtKB-UniRule"/>
</dbReference>
<dbReference type="EMBL" id="FN869859">
    <property type="protein sequence ID" value="CCC82557.1"/>
    <property type="molecule type" value="Genomic_DNA"/>
</dbReference>
<evidence type="ECO:0000313" key="8">
    <source>
        <dbReference type="EMBL" id="CCC82557.1"/>
    </source>
</evidence>
<dbReference type="Pfam" id="PF02146">
    <property type="entry name" value="SIR2"/>
    <property type="match status" value="1"/>
</dbReference>
<dbReference type="STRING" id="768679.TTX_1943"/>
<dbReference type="GO" id="GO:0036054">
    <property type="term" value="F:protein-malonyllysine demalonylase activity"/>
    <property type="evidence" value="ECO:0007669"/>
    <property type="project" value="InterPro"/>
</dbReference>
<dbReference type="GO" id="GO:0070403">
    <property type="term" value="F:NAD+ binding"/>
    <property type="evidence" value="ECO:0007669"/>
    <property type="project" value="UniProtKB-UniRule"/>
</dbReference>
<dbReference type="EC" id="2.3.1.286" evidence="5"/>
<comment type="catalytic activity">
    <reaction evidence="5">
        <text>N(6)-acetyl-L-lysyl-[protein] + NAD(+) + H2O = 2''-O-acetyl-ADP-D-ribose + nicotinamide + L-lysyl-[protein]</text>
        <dbReference type="Rhea" id="RHEA:43636"/>
        <dbReference type="Rhea" id="RHEA-COMP:9752"/>
        <dbReference type="Rhea" id="RHEA-COMP:10731"/>
        <dbReference type="ChEBI" id="CHEBI:15377"/>
        <dbReference type="ChEBI" id="CHEBI:17154"/>
        <dbReference type="ChEBI" id="CHEBI:29969"/>
        <dbReference type="ChEBI" id="CHEBI:57540"/>
        <dbReference type="ChEBI" id="CHEBI:61930"/>
        <dbReference type="ChEBI" id="CHEBI:83767"/>
        <dbReference type="EC" id="2.3.1.286"/>
    </reaction>
</comment>
<feature type="binding site" evidence="5 6">
    <location>
        <position position="126"/>
    </location>
    <ligand>
        <name>Zn(2+)</name>
        <dbReference type="ChEBI" id="CHEBI:29105"/>
    </ligand>
</feature>
<dbReference type="PROSITE" id="PS50305">
    <property type="entry name" value="SIRTUIN"/>
    <property type="match status" value="1"/>
</dbReference>
<dbReference type="InterPro" id="IPR003000">
    <property type="entry name" value="Sirtuin"/>
</dbReference>
<feature type="binding site" evidence="5 6">
    <location>
        <position position="146"/>
    </location>
    <ligand>
        <name>Zn(2+)</name>
        <dbReference type="ChEBI" id="CHEBI:29105"/>
    </ligand>
</feature>
<comment type="function">
    <text evidence="5">NAD-dependent lysine deacetylase and desuccinylase that specifically removes acetyl and succinyl groups on target proteins. Modulates the activities of several proteins which are inactive in their acylated form. Deacetylates the N-terminal lysine residue of Alba, the major archaeal chromatin protein and that, in turn, increases Alba's DNA binding affinity, thereby repressing transcription.</text>
</comment>
<comment type="cofactor">
    <cofactor evidence="5">
        <name>Zn(2+)</name>
        <dbReference type="ChEBI" id="CHEBI:29105"/>
    </cofactor>
    <text evidence="5">Binds 1 zinc ion per subunit.</text>
</comment>
<evidence type="ECO:0000259" key="7">
    <source>
        <dbReference type="PROSITE" id="PS50305"/>
    </source>
</evidence>
<name>G4RLW2_THETK</name>
<keyword evidence="8" id="KW-0378">Hydrolase</keyword>
<evidence type="ECO:0000256" key="6">
    <source>
        <dbReference type="PROSITE-ProRule" id="PRU00236"/>
    </source>
</evidence>
<organism evidence="8 9">
    <name type="scientific">Thermoproteus tenax (strain ATCC 35583 / DSM 2078 / JCM 9277 / NBRC 100435 / Kra 1)</name>
    <dbReference type="NCBI Taxonomy" id="768679"/>
    <lineage>
        <taxon>Archaea</taxon>
        <taxon>Thermoproteota</taxon>
        <taxon>Thermoprotei</taxon>
        <taxon>Thermoproteales</taxon>
        <taxon>Thermoproteaceae</taxon>
        <taxon>Thermoproteus</taxon>
    </lineage>
</organism>
<keyword evidence="5 6" id="KW-0862">Zinc</keyword>
<comment type="domain">
    <text evidence="5">2 residues (Tyr-63 and Arg-66) present in a large hydrophobic pocket are probably involved in substrate specificity. They are important for desuccinylation activity, but dispensable for deacetylation activity.</text>
</comment>
<dbReference type="GO" id="GO:0005737">
    <property type="term" value="C:cytoplasm"/>
    <property type="evidence" value="ECO:0007669"/>
    <property type="project" value="UniProtKB-SubCell"/>
</dbReference>
<comment type="catalytic activity">
    <reaction evidence="5">
        <text>N(6)-succinyl-L-lysyl-[protein] + NAD(+) + H2O = 2''-O-succinyl-ADP-D-ribose + nicotinamide + L-lysyl-[protein]</text>
        <dbReference type="Rhea" id="RHEA:47668"/>
        <dbReference type="Rhea" id="RHEA-COMP:9752"/>
        <dbReference type="Rhea" id="RHEA-COMP:11877"/>
        <dbReference type="ChEBI" id="CHEBI:15377"/>
        <dbReference type="ChEBI" id="CHEBI:17154"/>
        <dbReference type="ChEBI" id="CHEBI:29969"/>
        <dbReference type="ChEBI" id="CHEBI:57540"/>
        <dbReference type="ChEBI" id="CHEBI:87830"/>
        <dbReference type="ChEBI" id="CHEBI:87832"/>
    </reaction>
</comment>
<dbReference type="OrthoDB" id="728at2157"/>
<dbReference type="InterPro" id="IPR029035">
    <property type="entry name" value="DHS-like_NAD/FAD-binding_dom"/>
</dbReference>
<dbReference type="Proteomes" id="UP000002654">
    <property type="component" value="Chromosome"/>
</dbReference>
<dbReference type="CDD" id="cd01412">
    <property type="entry name" value="SIRT5_Af1_CobB"/>
    <property type="match status" value="1"/>
</dbReference>
<dbReference type="HOGENOM" id="CLU_023643_3_1_2"/>
<protein>
    <recommendedName>
        <fullName evidence="5">NAD-dependent protein deacylase</fullName>
        <ecNumber evidence="5">2.3.1.286</ecNumber>
    </recommendedName>
    <alternativeName>
        <fullName evidence="5">Regulatory protein SIR2 homolog</fullName>
    </alternativeName>
</protein>
<feature type="binding site" evidence="5">
    <location>
        <begin position="97"/>
        <end position="100"/>
    </location>
    <ligand>
        <name>NAD(+)</name>
        <dbReference type="ChEBI" id="CHEBI:57540"/>
    </ligand>
</feature>
<feature type="active site" description="Proton acceptor" evidence="5 6">
    <location>
        <position position="115"/>
    </location>
</feature>
<dbReference type="InterPro" id="IPR050134">
    <property type="entry name" value="NAD-dep_sirtuin_deacylases"/>
</dbReference>
<dbReference type="eggNOG" id="arCOG04248">
    <property type="taxonomic scope" value="Archaea"/>
</dbReference>
<dbReference type="KEGG" id="ttn:TTX_1943"/>
<comment type="caution">
    <text evidence="5">Lacks conserved residue(s) required for the propagation of feature annotation.</text>
</comment>
<feature type="binding site" evidence="5">
    <location>
        <begin position="19"/>
        <end position="38"/>
    </location>
    <ligand>
        <name>NAD(+)</name>
        <dbReference type="ChEBI" id="CHEBI:57540"/>
    </ligand>
</feature>
<keyword evidence="3 5" id="KW-0520">NAD</keyword>
<keyword evidence="1 5" id="KW-0808">Transferase</keyword>
<dbReference type="PaxDb" id="768679-TTX_1943"/>
<gene>
    <name evidence="8" type="primary">npdA</name>
    <name evidence="5" type="synonym">cobB</name>
    <name evidence="8" type="ordered locus">TTX_1943</name>
</gene>
<dbReference type="PANTHER" id="PTHR11085">
    <property type="entry name" value="NAD-DEPENDENT PROTEIN DEACYLASE SIRTUIN-5, MITOCHONDRIAL-RELATED"/>
    <property type="match status" value="1"/>
</dbReference>
<dbReference type="GO" id="GO:0017136">
    <property type="term" value="F:histone deacetylase activity, NAD-dependent"/>
    <property type="evidence" value="ECO:0007669"/>
    <property type="project" value="TreeGrafter"/>
</dbReference>
<feature type="binding site" evidence="5">
    <location>
        <position position="227"/>
    </location>
    <ligand>
        <name>NAD(+)</name>
        <dbReference type="ChEBI" id="CHEBI:57540"/>
    </ligand>
</feature>
<dbReference type="PATRIC" id="fig|768679.9.peg.1966"/>
<comment type="similarity">
    <text evidence="5">Belongs to the sirtuin family. Class III subfamily.</text>
</comment>
<dbReference type="PANTHER" id="PTHR11085:SF10">
    <property type="entry name" value="NAD-DEPENDENT PROTEIN DEACYLASE SIRTUIN-5, MITOCHONDRIAL-RELATED"/>
    <property type="match status" value="1"/>
</dbReference>
<accession>G4RLW2</accession>
<keyword evidence="4 5" id="KW-0804">Transcription</keyword>
<dbReference type="GO" id="GO:0008270">
    <property type="term" value="F:zinc ion binding"/>
    <property type="evidence" value="ECO:0007669"/>
    <property type="project" value="UniProtKB-UniRule"/>
</dbReference>
<evidence type="ECO:0000313" key="9">
    <source>
        <dbReference type="Proteomes" id="UP000002654"/>
    </source>
</evidence>
<feature type="binding site" evidence="5 6">
    <location>
        <position position="123"/>
    </location>
    <ligand>
        <name>Zn(2+)</name>
        <dbReference type="ChEBI" id="CHEBI:29105"/>
    </ligand>
</feature>
<comment type="subcellular location">
    <subcellularLocation>
        <location evidence="5">Cytoplasm</location>
    </subcellularLocation>
</comment>